<proteinExistence type="predicted"/>
<evidence type="ECO:0000256" key="1">
    <source>
        <dbReference type="SAM" id="SignalP"/>
    </source>
</evidence>
<dbReference type="EMBL" id="MU842845">
    <property type="protein sequence ID" value="KAK2031000.1"/>
    <property type="molecule type" value="Genomic_DNA"/>
</dbReference>
<keyword evidence="1" id="KW-0732">Signal</keyword>
<name>A0AAD9HL60_9PEZI</name>
<protein>
    <submittedName>
        <fullName evidence="2">Uncharacterized protein</fullName>
    </submittedName>
</protein>
<keyword evidence="3" id="KW-1185">Reference proteome</keyword>
<feature type="chain" id="PRO_5042133182" evidence="1">
    <location>
        <begin position="24"/>
        <end position="203"/>
    </location>
</feature>
<dbReference type="Proteomes" id="UP001232148">
    <property type="component" value="Unassembled WGS sequence"/>
</dbReference>
<feature type="signal peptide" evidence="1">
    <location>
        <begin position="1"/>
        <end position="23"/>
    </location>
</feature>
<dbReference type="PANTHER" id="PTHR35605:SF1">
    <property type="entry name" value="ECP2 EFFECTOR PROTEIN DOMAIN-CONTAINING PROTEIN-RELATED"/>
    <property type="match status" value="1"/>
</dbReference>
<sequence>MRAEYLFALLPALPAVLVSRLAATPAGLPAGVREFTPTWEFEPFPGQTVVLNGTIEQVLAELAQINPDYSPFAPAPAVHAMTDEGREQAKLFPADKVLCQKDGWENVDYSQADVGIHYLRTVEGRPRLDPGPANCGRVSCGYQAAIWFCNDNTHEITIDSFAQIADMVDVIEWYCTTRWRHKYHGQAFHPTDNWNVYIHKDTC</sequence>
<comment type="caution">
    <text evidence="2">The sequence shown here is derived from an EMBL/GenBank/DDBJ whole genome shotgun (WGS) entry which is preliminary data.</text>
</comment>
<evidence type="ECO:0000313" key="3">
    <source>
        <dbReference type="Proteomes" id="UP001232148"/>
    </source>
</evidence>
<gene>
    <name evidence="2" type="ORF">LX32DRAFT_715511</name>
</gene>
<dbReference type="AlphaFoldDB" id="A0AAD9HL60"/>
<reference evidence="2" key="1">
    <citation type="submission" date="2021-06" db="EMBL/GenBank/DDBJ databases">
        <title>Comparative genomics, transcriptomics and evolutionary studies reveal genomic signatures of adaptation to plant cell wall in hemibiotrophic fungi.</title>
        <authorList>
            <consortium name="DOE Joint Genome Institute"/>
            <person name="Baroncelli R."/>
            <person name="Diaz J.F."/>
            <person name="Benocci T."/>
            <person name="Peng M."/>
            <person name="Battaglia E."/>
            <person name="Haridas S."/>
            <person name="Andreopoulos W."/>
            <person name="Labutti K."/>
            <person name="Pangilinan J."/>
            <person name="Floch G.L."/>
            <person name="Makela M.R."/>
            <person name="Henrissat B."/>
            <person name="Grigoriev I.V."/>
            <person name="Crouch J.A."/>
            <person name="De Vries R.P."/>
            <person name="Sukno S.A."/>
            <person name="Thon M.R."/>
        </authorList>
    </citation>
    <scope>NUCLEOTIDE SEQUENCE</scope>
    <source>
        <strain evidence="2">MAFF235873</strain>
    </source>
</reference>
<accession>A0AAD9HL60</accession>
<evidence type="ECO:0000313" key="2">
    <source>
        <dbReference type="EMBL" id="KAK2031000.1"/>
    </source>
</evidence>
<organism evidence="2 3">
    <name type="scientific">Colletotrichum zoysiae</name>
    <dbReference type="NCBI Taxonomy" id="1216348"/>
    <lineage>
        <taxon>Eukaryota</taxon>
        <taxon>Fungi</taxon>
        <taxon>Dikarya</taxon>
        <taxon>Ascomycota</taxon>
        <taxon>Pezizomycotina</taxon>
        <taxon>Sordariomycetes</taxon>
        <taxon>Hypocreomycetidae</taxon>
        <taxon>Glomerellales</taxon>
        <taxon>Glomerellaceae</taxon>
        <taxon>Colletotrichum</taxon>
        <taxon>Colletotrichum graminicola species complex</taxon>
    </lineage>
</organism>
<dbReference type="PANTHER" id="PTHR35605">
    <property type="entry name" value="ECP2 EFFECTOR PROTEIN DOMAIN-CONTAINING PROTEIN-RELATED"/>
    <property type="match status" value="1"/>
</dbReference>